<dbReference type="OrthoDB" id="799865at2"/>
<dbReference type="InterPro" id="IPR054331">
    <property type="entry name" value="LiaF_TM"/>
</dbReference>
<keyword evidence="2" id="KW-1185">Reference proteome</keyword>
<dbReference type="Pfam" id="PF22570">
    <property type="entry name" value="LiaF-TM"/>
    <property type="match status" value="1"/>
</dbReference>
<name>A0A110B4E6_9SPHI</name>
<protein>
    <submittedName>
        <fullName evidence="1">Uncharacterized protein</fullName>
    </submittedName>
</protein>
<dbReference type="AlphaFoldDB" id="A0A110B4E6"/>
<accession>A0A110B4E6</accession>
<dbReference type="KEGG" id="mgot:MgSA37_01224"/>
<dbReference type="Proteomes" id="UP000218263">
    <property type="component" value="Chromosome"/>
</dbReference>
<reference evidence="1 2" key="1">
    <citation type="submission" date="2015-12" db="EMBL/GenBank/DDBJ databases">
        <title>Genome sequence of Mucilaginibacter gotjawali.</title>
        <authorList>
            <person name="Lee J.S."/>
            <person name="Lee K.C."/>
            <person name="Kim K.K."/>
            <person name="Lee B.W."/>
        </authorList>
    </citation>
    <scope>NUCLEOTIDE SEQUENCE [LARGE SCALE GENOMIC DNA]</scope>
    <source>
        <strain evidence="1 2">SA3-7</strain>
    </source>
</reference>
<evidence type="ECO:0000313" key="2">
    <source>
        <dbReference type="Proteomes" id="UP000218263"/>
    </source>
</evidence>
<organism evidence="1 2">
    <name type="scientific">Mucilaginibacter gotjawali</name>
    <dbReference type="NCBI Taxonomy" id="1550579"/>
    <lineage>
        <taxon>Bacteria</taxon>
        <taxon>Pseudomonadati</taxon>
        <taxon>Bacteroidota</taxon>
        <taxon>Sphingobacteriia</taxon>
        <taxon>Sphingobacteriales</taxon>
        <taxon>Sphingobacteriaceae</taxon>
        <taxon>Mucilaginibacter</taxon>
    </lineage>
</organism>
<sequence>METNSITPNTAINGKTIAGIVILIVGSILLIDQFNLFVIPDWVLSWPMLLIAYGLYLGGKYNFRKPIWIYLTVLGVGFLLTDNIPDADRFIWPVAIIGVGAWMVAKHNNKAREDKTYTAYKQV</sequence>
<gene>
    <name evidence="1" type="ORF">MgSA37_01224</name>
</gene>
<proteinExistence type="predicted"/>
<dbReference type="EMBL" id="AP017313">
    <property type="protein sequence ID" value="BAU53057.1"/>
    <property type="molecule type" value="Genomic_DNA"/>
</dbReference>
<evidence type="ECO:0000313" key="1">
    <source>
        <dbReference type="EMBL" id="BAU53057.1"/>
    </source>
</evidence>
<dbReference type="RefSeq" id="WP_096350345.1">
    <property type="nucleotide sequence ID" value="NZ_AP017313.1"/>
</dbReference>